<evidence type="ECO:0000259" key="1">
    <source>
        <dbReference type="PROSITE" id="PS50181"/>
    </source>
</evidence>
<keyword evidence="3" id="KW-1185">Reference proteome</keyword>
<sequence length="331" mass="38476">MRKSHPIPAEMPPQSSQLLELPELVLESILGMLSPEGLCNMSCVCLLMQERCMNDFLWERHMNEKWGGLIGKAATKEWQLYIASRSPNSPPSAVVEDWAGFLSRISPSLVWLVSKLGGVCSSKTRLRGSTLMVNSIMYWYMSLEKGRFWFPAQIFNRENGHVGFMLSCYDAQLSYDRIKNTFCARYPSQGRRAIVVEEAVQWDRLRMAPVDTPSDSLHISDYLNELRPKDNIEIQWRRNKDFPYGWWYGVVGHLETCDGNEFHCRCGNNDTLILEFKQYMPGSRWRRASVDRKNHCEKGNETDGFYGGIRRLQDKEEISKWLRIWPKESLE</sequence>
<dbReference type="STRING" id="29655.A0A0K9PP75"/>
<dbReference type="PROSITE" id="PS50181">
    <property type="entry name" value="FBOX"/>
    <property type="match status" value="1"/>
</dbReference>
<proteinExistence type="predicted"/>
<dbReference type="PANTHER" id="PTHR31482">
    <property type="entry name" value="ESTS AU081301(E20138)"/>
    <property type="match status" value="1"/>
</dbReference>
<dbReference type="Pfam" id="PF12937">
    <property type="entry name" value="F-box-like"/>
    <property type="match status" value="1"/>
</dbReference>
<dbReference type="OrthoDB" id="512036at2759"/>
<comment type="caution">
    <text evidence="2">The sequence shown here is derived from an EMBL/GenBank/DDBJ whole genome shotgun (WGS) entry which is preliminary data.</text>
</comment>
<reference evidence="3" key="1">
    <citation type="journal article" date="2016" name="Nature">
        <title>The genome of the seagrass Zostera marina reveals angiosperm adaptation to the sea.</title>
        <authorList>
            <person name="Olsen J.L."/>
            <person name="Rouze P."/>
            <person name="Verhelst B."/>
            <person name="Lin Y.-C."/>
            <person name="Bayer T."/>
            <person name="Collen J."/>
            <person name="Dattolo E."/>
            <person name="De Paoli E."/>
            <person name="Dittami S."/>
            <person name="Maumus F."/>
            <person name="Michel G."/>
            <person name="Kersting A."/>
            <person name="Lauritano C."/>
            <person name="Lohaus R."/>
            <person name="Toepel M."/>
            <person name="Tonon T."/>
            <person name="Vanneste K."/>
            <person name="Amirebrahimi M."/>
            <person name="Brakel J."/>
            <person name="Bostroem C."/>
            <person name="Chovatia M."/>
            <person name="Grimwood J."/>
            <person name="Jenkins J.W."/>
            <person name="Jueterbock A."/>
            <person name="Mraz A."/>
            <person name="Stam W.T."/>
            <person name="Tice H."/>
            <person name="Bornberg-Bauer E."/>
            <person name="Green P.J."/>
            <person name="Pearson G.A."/>
            <person name="Procaccini G."/>
            <person name="Duarte C.M."/>
            <person name="Schmutz J."/>
            <person name="Reusch T.B.H."/>
            <person name="Van de Peer Y."/>
        </authorList>
    </citation>
    <scope>NUCLEOTIDE SEQUENCE [LARGE SCALE GENOMIC DNA]</scope>
    <source>
        <strain evidence="3">cv. Finnish</strain>
    </source>
</reference>
<dbReference type="PANTHER" id="PTHR31482:SF18">
    <property type="entry name" value="ESTS AU081301(E20138)"/>
    <property type="match status" value="1"/>
</dbReference>
<gene>
    <name evidence="2" type="ORF">ZOSMA_192G00500</name>
</gene>
<dbReference type="Gene3D" id="1.20.1280.50">
    <property type="match status" value="1"/>
</dbReference>
<dbReference type="EMBL" id="LFYR01000705">
    <property type="protein sequence ID" value="KMZ70873.1"/>
    <property type="molecule type" value="Genomic_DNA"/>
</dbReference>
<dbReference type="InterPro" id="IPR036047">
    <property type="entry name" value="F-box-like_dom_sf"/>
</dbReference>
<accession>A0A0K9PP75</accession>
<dbReference type="SUPFAM" id="SSF81383">
    <property type="entry name" value="F-box domain"/>
    <property type="match status" value="1"/>
</dbReference>
<protein>
    <submittedName>
        <fullName evidence="2">F-box family protein</fullName>
    </submittedName>
</protein>
<evidence type="ECO:0000313" key="2">
    <source>
        <dbReference type="EMBL" id="KMZ70873.1"/>
    </source>
</evidence>
<evidence type="ECO:0000313" key="3">
    <source>
        <dbReference type="Proteomes" id="UP000036987"/>
    </source>
</evidence>
<dbReference type="InterPro" id="IPR001810">
    <property type="entry name" value="F-box_dom"/>
</dbReference>
<organism evidence="2 3">
    <name type="scientific">Zostera marina</name>
    <name type="common">Eelgrass</name>
    <dbReference type="NCBI Taxonomy" id="29655"/>
    <lineage>
        <taxon>Eukaryota</taxon>
        <taxon>Viridiplantae</taxon>
        <taxon>Streptophyta</taxon>
        <taxon>Embryophyta</taxon>
        <taxon>Tracheophyta</taxon>
        <taxon>Spermatophyta</taxon>
        <taxon>Magnoliopsida</taxon>
        <taxon>Liliopsida</taxon>
        <taxon>Zosteraceae</taxon>
        <taxon>Zostera</taxon>
    </lineage>
</organism>
<dbReference type="OMA" id="STMSFYI"/>
<name>A0A0K9PP75_ZOSMR</name>
<feature type="domain" description="F-box" evidence="1">
    <location>
        <begin position="15"/>
        <end position="61"/>
    </location>
</feature>
<dbReference type="AlphaFoldDB" id="A0A0K9PP75"/>
<dbReference type="Proteomes" id="UP000036987">
    <property type="component" value="Unassembled WGS sequence"/>
</dbReference>